<evidence type="ECO:0000313" key="2">
    <source>
        <dbReference type="EMBL" id="PIR43801.1"/>
    </source>
</evidence>
<dbReference type="Gene3D" id="2.60.40.10">
    <property type="entry name" value="Immunoglobulins"/>
    <property type="match status" value="1"/>
</dbReference>
<proteinExistence type="predicted"/>
<dbReference type="PROSITE" id="PS00018">
    <property type="entry name" value="EF_HAND_1"/>
    <property type="match status" value="1"/>
</dbReference>
<dbReference type="AlphaFoldDB" id="A0A2H0RB89"/>
<dbReference type="InterPro" id="IPR016134">
    <property type="entry name" value="Dockerin_dom"/>
</dbReference>
<dbReference type="Gene3D" id="1.10.1330.10">
    <property type="entry name" value="Dockerin domain"/>
    <property type="match status" value="1"/>
</dbReference>
<protein>
    <recommendedName>
        <fullName evidence="1">Dockerin domain-containing protein</fullName>
    </recommendedName>
</protein>
<dbReference type="GO" id="GO:0004553">
    <property type="term" value="F:hydrolase activity, hydrolyzing O-glycosyl compounds"/>
    <property type="evidence" value="ECO:0007669"/>
    <property type="project" value="InterPro"/>
</dbReference>
<dbReference type="PROSITE" id="PS51766">
    <property type="entry name" value="DOCKERIN"/>
    <property type="match status" value="1"/>
</dbReference>
<accession>A0A2H0RB89</accession>
<organism evidence="2 3">
    <name type="scientific">candidate division WWE3 bacterium CG10_big_fil_rev_8_21_14_0_10_32_10</name>
    <dbReference type="NCBI Taxonomy" id="1975090"/>
    <lineage>
        <taxon>Bacteria</taxon>
        <taxon>Katanobacteria</taxon>
    </lineage>
</organism>
<dbReference type="InterPro" id="IPR018247">
    <property type="entry name" value="EF_Hand_1_Ca_BS"/>
</dbReference>
<dbReference type="CDD" id="cd14256">
    <property type="entry name" value="Dockerin_I"/>
    <property type="match status" value="1"/>
</dbReference>
<sequence>MESSPSLSSFVSILAVLLIVGSVPLALSAFRVTNNFKYDSTKQYAVLDTYTIDTSTTNKISNIVDNKGNYADNEIPKYEKYEITFDVSTHASNKQFPYDPSPPTGIDLANPHYDGITVNAVFKDPDGSEFTQPAFYYQVFEENTATDWYYPTTTYQWKARFAPNKIGTWQFKLAAQDKDTRDSSGNLIWEGTDWQSFNVVANTNTATDTYKGFLKVSNRDPRYFEFDNGDYFPGLGYNENYSGIQWVKPVQGNTAKLKAMGDNGIQYARIWLSEWGIYGAEWTPWKYFTGNGYLQKHILSIDTVAPESEISQYIDVTQTPSSACMFNNWESAEPAIRKNTAYRIQVRYKSEGITGPAHPEVSSSYGFVIKTGGWLWRDLYDNDEDGVIDNPQDEQYRCYWPGTGTIRSDYITVDSGGWQMLTGTYSAGTRSTMDRLFFVIENATAGRVYIDYISIQEDLGNGQYGANIIEKPNFNQHLYFDERNAYAFDKVLDLAKQNNVYFRPVIMEKNDWIFNRIQADGTFGSYDTENKGFYGDFRNNNTKLRWLQRAWWRYLQARWGYSTNIHSWELLNEGDPDIYNFNLSKVGRHQMLADEMGKYMHCDMYGVTAGTSASQYQCPTDYNHPNDHLVSTSHWHSFPWNFWANKHSKYVDPVSPDDAWSFFNVDFADIHLYSNSTDMAQSTFNSSQSYFNQMGNGTRKPVIMGENGQDAATVENDTSGTWVHNLAWGQINPYGLYDAGYWWVNRDLYGASGDHRKEFKPYYDFIKTVPLSNGYYEDIAATSSNTNLRAWGQKDVVNGNAHVWIQNKNHTWKNVVDGVAINPESDTITLGGFAPDNQYQIEWWDTYTGQITNVKDQMSNASGDIVLTSADNPELQNITTDVAVKIINPNPPAQVLGDLNGDHTVNIQDIIILINEIFTPSGVQGSDINSDGKVDILDVIQLINIIFS</sequence>
<dbReference type="Gene3D" id="3.20.20.80">
    <property type="entry name" value="Glycosidases"/>
    <property type="match status" value="1"/>
</dbReference>
<dbReference type="EMBL" id="PCXU01000011">
    <property type="protein sequence ID" value="PIR43801.1"/>
    <property type="molecule type" value="Genomic_DNA"/>
</dbReference>
<feature type="domain" description="Dockerin" evidence="1">
    <location>
        <begin position="892"/>
        <end position="948"/>
    </location>
</feature>
<dbReference type="SUPFAM" id="SSF63446">
    <property type="entry name" value="Type I dockerin domain"/>
    <property type="match status" value="1"/>
</dbReference>
<dbReference type="Pfam" id="PF00404">
    <property type="entry name" value="Dockerin_1"/>
    <property type="match status" value="1"/>
</dbReference>
<evidence type="ECO:0000313" key="3">
    <source>
        <dbReference type="Proteomes" id="UP000230214"/>
    </source>
</evidence>
<comment type="caution">
    <text evidence="2">The sequence shown here is derived from an EMBL/GenBank/DDBJ whole genome shotgun (WGS) entry which is preliminary data.</text>
</comment>
<dbReference type="GO" id="GO:0000272">
    <property type="term" value="P:polysaccharide catabolic process"/>
    <property type="evidence" value="ECO:0007669"/>
    <property type="project" value="InterPro"/>
</dbReference>
<gene>
    <name evidence="2" type="ORF">COV24_00995</name>
</gene>
<dbReference type="InterPro" id="IPR017853">
    <property type="entry name" value="GH"/>
</dbReference>
<evidence type="ECO:0000259" key="1">
    <source>
        <dbReference type="PROSITE" id="PS51766"/>
    </source>
</evidence>
<reference evidence="2 3" key="1">
    <citation type="submission" date="2017-09" db="EMBL/GenBank/DDBJ databases">
        <title>Depth-based differentiation of microbial function through sediment-hosted aquifers and enrichment of novel symbionts in the deep terrestrial subsurface.</title>
        <authorList>
            <person name="Probst A.J."/>
            <person name="Ladd B."/>
            <person name="Jarett J.K."/>
            <person name="Geller-Mcgrath D.E."/>
            <person name="Sieber C.M."/>
            <person name="Emerson J.B."/>
            <person name="Anantharaman K."/>
            <person name="Thomas B.C."/>
            <person name="Malmstrom R."/>
            <person name="Stieglmeier M."/>
            <person name="Klingl A."/>
            <person name="Woyke T."/>
            <person name="Ryan C.M."/>
            <person name="Banfield J.F."/>
        </authorList>
    </citation>
    <scope>NUCLEOTIDE SEQUENCE [LARGE SCALE GENOMIC DNA]</scope>
    <source>
        <strain evidence="2">CG10_big_fil_rev_8_21_14_0_10_32_10</strain>
    </source>
</reference>
<name>A0A2H0RB89_UNCKA</name>
<dbReference type="SUPFAM" id="SSF51445">
    <property type="entry name" value="(Trans)glycosidases"/>
    <property type="match status" value="1"/>
</dbReference>
<dbReference type="InterPro" id="IPR036439">
    <property type="entry name" value="Dockerin_dom_sf"/>
</dbReference>
<dbReference type="InterPro" id="IPR013783">
    <property type="entry name" value="Ig-like_fold"/>
</dbReference>
<dbReference type="InterPro" id="IPR002105">
    <property type="entry name" value="Dockerin_1_rpt"/>
</dbReference>
<dbReference type="Proteomes" id="UP000230214">
    <property type="component" value="Unassembled WGS sequence"/>
</dbReference>